<dbReference type="RefSeq" id="WP_129182389.1">
    <property type="nucleotide sequence ID" value="NZ_JAGIOG010000001.1"/>
</dbReference>
<dbReference type="Proteomes" id="UP001515100">
    <property type="component" value="Unassembled WGS sequence"/>
</dbReference>
<reference evidence="2" key="1">
    <citation type="submission" date="2019-09" db="EMBL/GenBank/DDBJ databases">
        <authorList>
            <person name="Li J."/>
        </authorList>
    </citation>
    <scope>NUCLEOTIDE SEQUENCE [LARGE SCALE GENOMIC DNA]</scope>
    <source>
        <strain evidence="2">NRBC 14897</strain>
    </source>
</reference>
<keyword evidence="1" id="KW-0472">Membrane</keyword>
<name>A0A641ANX6_9ACTN</name>
<keyword evidence="3" id="KW-1185">Reference proteome</keyword>
<organism evidence="2 3">
    <name type="scientific">Aeromicrobium fastidiosum</name>
    <dbReference type="NCBI Taxonomy" id="52699"/>
    <lineage>
        <taxon>Bacteria</taxon>
        <taxon>Bacillati</taxon>
        <taxon>Actinomycetota</taxon>
        <taxon>Actinomycetes</taxon>
        <taxon>Propionibacteriales</taxon>
        <taxon>Nocardioidaceae</taxon>
        <taxon>Aeromicrobium</taxon>
    </lineage>
</organism>
<comment type="caution">
    <text evidence="2">The sequence shown here is derived from an EMBL/GenBank/DDBJ whole genome shotgun (WGS) entry which is preliminary data.</text>
</comment>
<keyword evidence="1" id="KW-1133">Transmembrane helix</keyword>
<gene>
    <name evidence="2" type="ORF">ESP62_009540</name>
</gene>
<evidence type="ECO:0000256" key="1">
    <source>
        <dbReference type="SAM" id="Phobius"/>
    </source>
</evidence>
<evidence type="ECO:0000313" key="2">
    <source>
        <dbReference type="EMBL" id="KAA1378576.1"/>
    </source>
</evidence>
<accession>A0A641ANX6</accession>
<evidence type="ECO:0000313" key="3">
    <source>
        <dbReference type="Proteomes" id="UP001515100"/>
    </source>
</evidence>
<protein>
    <submittedName>
        <fullName evidence="2">Uncharacterized protein</fullName>
    </submittedName>
</protein>
<dbReference type="AlphaFoldDB" id="A0A641ANX6"/>
<keyword evidence="1" id="KW-0812">Transmembrane</keyword>
<dbReference type="EMBL" id="SDPP02000002">
    <property type="protein sequence ID" value="KAA1378576.1"/>
    <property type="molecule type" value="Genomic_DNA"/>
</dbReference>
<sequence length="102" mass="11071">MSGTLRARRRRRSRRGGLQLERSGPWIGVVGLLVLLWLAFSTMVYAPWWGVVLHVLVLVPVAVWTTRWARSRPAASTFVPLAGLPALAIVTALGVGLGGWSA</sequence>
<feature type="transmembrane region" description="Helical" evidence="1">
    <location>
        <begin position="78"/>
        <end position="100"/>
    </location>
</feature>
<proteinExistence type="predicted"/>
<feature type="transmembrane region" description="Helical" evidence="1">
    <location>
        <begin position="20"/>
        <end position="40"/>
    </location>
</feature>
<feature type="transmembrane region" description="Helical" evidence="1">
    <location>
        <begin position="46"/>
        <end position="66"/>
    </location>
</feature>